<comment type="caution">
    <text evidence="16">The sequence shown here is derived from an EMBL/GenBank/DDBJ whole genome shotgun (WGS) entry which is preliminary data.</text>
</comment>
<dbReference type="Pfam" id="PF18524">
    <property type="entry name" value="HPIP_like"/>
    <property type="match status" value="1"/>
</dbReference>
<evidence type="ECO:0000256" key="13">
    <source>
        <dbReference type="ARBA" id="ARBA00032959"/>
    </source>
</evidence>
<evidence type="ECO:0000259" key="14">
    <source>
        <dbReference type="Pfam" id="PF18524"/>
    </source>
</evidence>
<dbReference type="Pfam" id="PF18671">
    <property type="entry name" value="4HPAD_g_N"/>
    <property type="match status" value="1"/>
</dbReference>
<keyword evidence="11" id="KW-0456">Lyase</keyword>
<name>A0ABR8YRI0_9CLOT</name>
<keyword evidence="9" id="KW-0408">Iron</keyword>
<evidence type="ECO:0000256" key="6">
    <source>
        <dbReference type="ARBA" id="ARBA00013463"/>
    </source>
</evidence>
<evidence type="ECO:0000256" key="10">
    <source>
        <dbReference type="ARBA" id="ARBA00023014"/>
    </source>
</evidence>
<dbReference type="RefSeq" id="WP_191739838.1">
    <property type="nucleotide sequence ID" value="NZ_JACSQB010000052.1"/>
</dbReference>
<evidence type="ECO:0000256" key="9">
    <source>
        <dbReference type="ARBA" id="ARBA00023004"/>
    </source>
</evidence>
<dbReference type="Gene3D" id="2.20.70.100">
    <property type="match status" value="2"/>
</dbReference>
<keyword evidence="8" id="KW-0479">Metal-binding</keyword>
<evidence type="ECO:0000313" key="17">
    <source>
        <dbReference type="Proteomes" id="UP000627166"/>
    </source>
</evidence>
<feature type="domain" description="4-hydroxyphenylacetate decarboxylase small gamma subunit N-terminal" evidence="15">
    <location>
        <begin position="1"/>
        <end position="31"/>
    </location>
</feature>
<keyword evidence="17" id="KW-1185">Reference proteome</keyword>
<organism evidence="16 17">
    <name type="scientific">Clostridium faecium</name>
    <dbReference type="NCBI Taxonomy" id="2762223"/>
    <lineage>
        <taxon>Bacteria</taxon>
        <taxon>Bacillati</taxon>
        <taxon>Bacillota</taxon>
        <taxon>Clostridia</taxon>
        <taxon>Eubacteriales</taxon>
        <taxon>Clostridiaceae</taxon>
        <taxon>Clostridium</taxon>
    </lineage>
</organism>
<reference evidence="16 17" key="1">
    <citation type="submission" date="2020-08" db="EMBL/GenBank/DDBJ databases">
        <title>A Genomic Blueprint of the Chicken Gut Microbiome.</title>
        <authorList>
            <person name="Gilroy R."/>
            <person name="Ravi A."/>
            <person name="Getino M."/>
            <person name="Pursley I."/>
            <person name="Horton D.L."/>
            <person name="Alikhan N.-F."/>
            <person name="Baker D."/>
            <person name="Gharbi K."/>
            <person name="Hall N."/>
            <person name="Watson M."/>
            <person name="Adriaenssens E.M."/>
            <person name="Foster-Nyarko E."/>
            <person name="Jarju S."/>
            <person name="Secka A."/>
            <person name="Antonio M."/>
            <person name="Oren A."/>
            <person name="Chaudhuri R."/>
            <person name="La Ragione R.M."/>
            <person name="Hildebrand F."/>
            <person name="Pallen M.J."/>
        </authorList>
    </citation>
    <scope>NUCLEOTIDE SEQUENCE [LARGE SCALE GENOMIC DNA]</scope>
    <source>
        <strain evidence="16 17">N37</strain>
    </source>
</reference>
<evidence type="ECO:0000256" key="7">
    <source>
        <dbReference type="ARBA" id="ARBA00022485"/>
    </source>
</evidence>
<evidence type="ECO:0000256" key="3">
    <source>
        <dbReference type="ARBA" id="ARBA00001966"/>
    </source>
</evidence>
<evidence type="ECO:0000256" key="11">
    <source>
        <dbReference type="ARBA" id="ARBA00023239"/>
    </source>
</evidence>
<evidence type="ECO:0000256" key="5">
    <source>
        <dbReference type="ARBA" id="ARBA00012283"/>
    </source>
</evidence>
<evidence type="ECO:0000256" key="2">
    <source>
        <dbReference type="ARBA" id="ARBA00001088"/>
    </source>
</evidence>
<dbReference type="EMBL" id="JACSQB010000052">
    <property type="protein sequence ID" value="MBD8046862.1"/>
    <property type="molecule type" value="Genomic_DNA"/>
</dbReference>
<dbReference type="InterPro" id="IPR053727">
    <property type="entry name" value="HPA_decarboxylase_ss_sf"/>
</dbReference>
<evidence type="ECO:0000256" key="8">
    <source>
        <dbReference type="ARBA" id="ARBA00022723"/>
    </source>
</evidence>
<dbReference type="NCBIfam" id="NF033716">
    <property type="entry name" value="glycyl_HPDL_Sma"/>
    <property type="match status" value="1"/>
</dbReference>
<evidence type="ECO:0000313" key="16">
    <source>
        <dbReference type="EMBL" id="MBD8046862.1"/>
    </source>
</evidence>
<feature type="domain" description="4-hydroxyphenylacetate decarboxylase small gamma subunit C-terminal" evidence="14">
    <location>
        <begin position="44"/>
        <end position="80"/>
    </location>
</feature>
<evidence type="ECO:0000259" key="15">
    <source>
        <dbReference type="Pfam" id="PF18671"/>
    </source>
</evidence>
<keyword evidence="10" id="KW-0411">Iron-sulfur</keyword>
<accession>A0ABR8YRI0</accession>
<dbReference type="InterPro" id="IPR040923">
    <property type="entry name" value="HpdC_C"/>
</dbReference>
<comment type="catalytic activity">
    <reaction evidence="2">
        <text>3,4-dihydroxyphenylacetate + H(+) = 4-methylcatechol + CO2</text>
        <dbReference type="Rhea" id="RHEA:62556"/>
        <dbReference type="ChEBI" id="CHEBI:15378"/>
        <dbReference type="ChEBI" id="CHEBI:16526"/>
        <dbReference type="ChEBI" id="CHEBI:17254"/>
        <dbReference type="ChEBI" id="CHEBI:17612"/>
        <dbReference type="EC" id="4.1.1.83"/>
    </reaction>
    <physiologicalReaction direction="left-to-right" evidence="2">
        <dbReference type="Rhea" id="RHEA:62557"/>
    </physiologicalReaction>
</comment>
<dbReference type="EC" id="4.1.1.83" evidence="5"/>
<protein>
    <recommendedName>
        <fullName evidence="6">4-hydroxyphenylacetate decarboxylase small subunit</fullName>
        <ecNumber evidence="5">4.1.1.83</ecNumber>
    </recommendedName>
    <alternativeName>
        <fullName evidence="12">4-hydroxyphenylacetate decarboxylase gamma subunit</fullName>
    </alternativeName>
    <alternativeName>
        <fullName evidence="13">p-hydroxyphenylacetate decarboxylase small subunit</fullName>
    </alternativeName>
</protein>
<sequence length="86" mass="9651">MRHYDCKNYINLDCEKGMCALLKTIVPIDGENSKACSKFKPADKCGNCKYFSNPDKYGVGKCTGLEKENWAYATMNACTCLGYKSR</sequence>
<gene>
    <name evidence="16" type="primary">hpdC</name>
    <name evidence="16" type="ORF">H9637_07370</name>
</gene>
<evidence type="ECO:0000256" key="12">
    <source>
        <dbReference type="ARBA" id="ARBA00029987"/>
    </source>
</evidence>
<comment type="catalytic activity">
    <reaction evidence="1">
        <text>4-hydroxyphenylacetate + H(+) = 4-methylphenol + CO2</text>
        <dbReference type="Rhea" id="RHEA:22732"/>
        <dbReference type="ChEBI" id="CHEBI:15378"/>
        <dbReference type="ChEBI" id="CHEBI:16526"/>
        <dbReference type="ChEBI" id="CHEBI:17847"/>
        <dbReference type="ChEBI" id="CHEBI:48999"/>
        <dbReference type="EC" id="4.1.1.83"/>
    </reaction>
    <physiologicalReaction direction="left-to-right" evidence="1">
        <dbReference type="Rhea" id="RHEA:22733"/>
    </physiologicalReaction>
</comment>
<proteinExistence type="inferred from homology"/>
<dbReference type="InterPro" id="IPR041125">
    <property type="entry name" value="4HPAD_g_N"/>
</dbReference>
<comment type="similarity">
    <text evidence="4">Belongs to the HPA decarboxylase small subunit family.</text>
</comment>
<comment type="cofactor">
    <cofactor evidence="3">
        <name>[4Fe-4S] cluster</name>
        <dbReference type="ChEBI" id="CHEBI:49883"/>
    </cofactor>
</comment>
<keyword evidence="7" id="KW-0004">4Fe-4S</keyword>
<evidence type="ECO:0000256" key="1">
    <source>
        <dbReference type="ARBA" id="ARBA00000127"/>
    </source>
</evidence>
<dbReference type="Proteomes" id="UP000627166">
    <property type="component" value="Unassembled WGS sequence"/>
</dbReference>
<evidence type="ECO:0000256" key="4">
    <source>
        <dbReference type="ARBA" id="ARBA00008904"/>
    </source>
</evidence>